<dbReference type="EMBL" id="BAABBQ010000001">
    <property type="protein sequence ID" value="GAA4019554.1"/>
    <property type="molecule type" value="Genomic_DNA"/>
</dbReference>
<evidence type="ECO:0008006" key="3">
    <source>
        <dbReference type="Google" id="ProtNLM"/>
    </source>
</evidence>
<dbReference type="Proteomes" id="UP001500235">
    <property type="component" value="Unassembled WGS sequence"/>
</dbReference>
<name>A0ABP7T1N4_9SPHN</name>
<gene>
    <name evidence="1" type="ORF">GCM10022280_19300</name>
</gene>
<sequence>MLTLTLCGLVGLTVPLDAAGAKSKTIGAPNFEKGEFRPDRWAFARDWEEMRLAQAGSYGDALRFAECVRRFDPGIAAEVMARPLADPAQRTDLVRIAQQYRGCGMRVAVPAMLVRAAFAEVGLRGATGMGAPGSVGVPAQIRDFPVAALAGCQLQEAPALAMALLATRPGGSEEEAAAQRLVEQTPRCGALARGSITPTAARLAVIQAAAMQRR</sequence>
<protein>
    <recommendedName>
        <fullName evidence="3">Lytic transglycosylase domain-containing protein</fullName>
    </recommendedName>
</protein>
<comment type="caution">
    <text evidence="1">The sequence shown here is derived from an EMBL/GenBank/DDBJ whole genome shotgun (WGS) entry which is preliminary data.</text>
</comment>
<proteinExistence type="predicted"/>
<keyword evidence="2" id="KW-1185">Reference proteome</keyword>
<evidence type="ECO:0000313" key="1">
    <source>
        <dbReference type="EMBL" id="GAA4019554.1"/>
    </source>
</evidence>
<evidence type="ECO:0000313" key="2">
    <source>
        <dbReference type="Proteomes" id="UP001500235"/>
    </source>
</evidence>
<organism evidence="1 2">
    <name type="scientific">Sphingomonas swuensis</name>
    <dbReference type="NCBI Taxonomy" id="977800"/>
    <lineage>
        <taxon>Bacteria</taxon>
        <taxon>Pseudomonadati</taxon>
        <taxon>Pseudomonadota</taxon>
        <taxon>Alphaproteobacteria</taxon>
        <taxon>Sphingomonadales</taxon>
        <taxon>Sphingomonadaceae</taxon>
        <taxon>Sphingomonas</taxon>
    </lineage>
</organism>
<accession>A0ABP7T1N4</accession>
<reference evidence="2" key="1">
    <citation type="journal article" date="2019" name="Int. J. Syst. Evol. Microbiol.">
        <title>The Global Catalogue of Microorganisms (GCM) 10K type strain sequencing project: providing services to taxonomists for standard genome sequencing and annotation.</title>
        <authorList>
            <consortium name="The Broad Institute Genomics Platform"/>
            <consortium name="The Broad Institute Genome Sequencing Center for Infectious Disease"/>
            <person name="Wu L."/>
            <person name="Ma J."/>
        </authorList>
    </citation>
    <scope>NUCLEOTIDE SEQUENCE [LARGE SCALE GENOMIC DNA]</scope>
    <source>
        <strain evidence="2">JCM 17563</strain>
    </source>
</reference>